<dbReference type="GO" id="GO:0016020">
    <property type="term" value="C:membrane"/>
    <property type="evidence" value="ECO:0007669"/>
    <property type="project" value="UniProtKB-SubCell"/>
</dbReference>
<comment type="similarity">
    <text evidence="2 7">Belongs to the major facilitator superfamily. Sugar transporter (TC 2.A.1.1) family.</text>
</comment>
<dbReference type="PROSITE" id="PS00217">
    <property type="entry name" value="SUGAR_TRANSPORT_2"/>
    <property type="match status" value="1"/>
</dbReference>
<evidence type="ECO:0000256" key="5">
    <source>
        <dbReference type="ARBA" id="ARBA00022989"/>
    </source>
</evidence>
<feature type="transmembrane region" description="Helical" evidence="8">
    <location>
        <begin position="255"/>
        <end position="275"/>
    </location>
</feature>
<gene>
    <name evidence="10" type="ORF">EX30DRAFT_323600</name>
</gene>
<reference evidence="10 11" key="1">
    <citation type="submission" date="2019-04" db="EMBL/GenBank/DDBJ databases">
        <title>Comparative genomics and transcriptomics to analyze fruiting body development in filamentous ascomycetes.</title>
        <authorList>
            <consortium name="DOE Joint Genome Institute"/>
            <person name="Lutkenhaus R."/>
            <person name="Traeger S."/>
            <person name="Breuer J."/>
            <person name="Kuo A."/>
            <person name="Lipzen A."/>
            <person name="Pangilinan J."/>
            <person name="Dilworth D."/>
            <person name="Sandor L."/>
            <person name="Poggeler S."/>
            <person name="Barry K."/>
            <person name="Grigoriev I.V."/>
            <person name="Nowrousian M."/>
        </authorList>
    </citation>
    <scope>NUCLEOTIDE SEQUENCE [LARGE SCALE GENOMIC DNA]</scope>
    <source>
        <strain evidence="10 11">CBS 389.68</strain>
    </source>
</reference>
<keyword evidence="4 8" id="KW-0812">Transmembrane</keyword>
<feature type="transmembrane region" description="Helical" evidence="8">
    <location>
        <begin position="384"/>
        <end position="405"/>
    </location>
</feature>
<feature type="domain" description="Major facilitator superfamily (MFS) profile" evidence="9">
    <location>
        <begin position="1"/>
        <end position="436"/>
    </location>
</feature>
<dbReference type="OrthoDB" id="8120565at2759"/>
<protein>
    <submittedName>
        <fullName evidence="10">General substrate transporter</fullName>
    </submittedName>
</protein>
<evidence type="ECO:0000256" key="7">
    <source>
        <dbReference type="RuleBase" id="RU003346"/>
    </source>
</evidence>
<evidence type="ECO:0000313" key="11">
    <source>
        <dbReference type="Proteomes" id="UP000298138"/>
    </source>
</evidence>
<dbReference type="GO" id="GO:0005351">
    <property type="term" value="F:carbohydrate:proton symporter activity"/>
    <property type="evidence" value="ECO:0007669"/>
    <property type="project" value="TreeGrafter"/>
</dbReference>
<feature type="transmembrane region" description="Helical" evidence="8">
    <location>
        <begin position="59"/>
        <end position="77"/>
    </location>
</feature>
<evidence type="ECO:0000313" key="10">
    <source>
        <dbReference type="EMBL" id="TGZ77435.1"/>
    </source>
</evidence>
<organism evidence="10 11">
    <name type="scientific">Ascodesmis nigricans</name>
    <dbReference type="NCBI Taxonomy" id="341454"/>
    <lineage>
        <taxon>Eukaryota</taxon>
        <taxon>Fungi</taxon>
        <taxon>Dikarya</taxon>
        <taxon>Ascomycota</taxon>
        <taxon>Pezizomycotina</taxon>
        <taxon>Pezizomycetes</taxon>
        <taxon>Pezizales</taxon>
        <taxon>Ascodesmidaceae</taxon>
        <taxon>Ascodesmis</taxon>
    </lineage>
</organism>
<keyword evidence="3 7" id="KW-0813">Transport</keyword>
<dbReference type="InParanoid" id="A0A4S2MKP9"/>
<evidence type="ECO:0000256" key="4">
    <source>
        <dbReference type="ARBA" id="ARBA00022692"/>
    </source>
</evidence>
<comment type="subcellular location">
    <subcellularLocation>
        <location evidence="1">Membrane</location>
        <topology evidence="1">Multi-pass membrane protein</topology>
    </subcellularLocation>
</comment>
<dbReference type="PROSITE" id="PS50850">
    <property type="entry name" value="MFS"/>
    <property type="match status" value="1"/>
</dbReference>
<dbReference type="Proteomes" id="UP000298138">
    <property type="component" value="Unassembled WGS sequence"/>
</dbReference>
<dbReference type="PANTHER" id="PTHR48022">
    <property type="entry name" value="PLASTIDIC GLUCOSE TRANSPORTER 4"/>
    <property type="match status" value="1"/>
</dbReference>
<dbReference type="InterPro" id="IPR050360">
    <property type="entry name" value="MFS_Sugar_Transporters"/>
</dbReference>
<dbReference type="EMBL" id="ML220153">
    <property type="protein sequence ID" value="TGZ77435.1"/>
    <property type="molecule type" value="Genomic_DNA"/>
</dbReference>
<proteinExistence type="inferred from homology"/>
<accession>A0A4S2MKP9</accession>
<evidence type="ECO:0000256" key="3">
    <source>
        <dbReference type="ARBA" id="ARBA00022448"/>
    </source>
</evidence>
<dbReference type="InterPro" id="IPR020846">
    <property type="entry name" value="MFS_dom"/>
</dbReference>
<sequence>MSITLVMPSFLSTFPRISPTHSRGDFWKGLLTALLQLGAMLGAIQSGFVADQLSRKKTLFIGLVWFIVGSSIQTGSMGYGMLIVGRLVGGIGIGILSMVAPLYISEISPPNIRGALLVLEEWSIVFGIVVAFYITYGTKEIEGEWSWRLPFLLQIVPALVMAAMIGKLPYSPRWLVAQGRCEEALKVLARLRRGKVEEERVRSEWLDVRAEAEVQKRVEEEKHPELVKPGLANLVKLEVARWEDTLTRGAWRRTMVGVGLMFFQQFVGINALIYYSPSLFASLGLSPSNQLTMSGIMNILQLLGVTPSILLLDHLGRRPLLLHGSLIMTICHLLVAIIVGRSLNGWVGVAFIFLYMLSFGITWGPVPWAMPAELFSSSMRAKGVALAVVSNWFNNFIIGLVTPPLVGKSAWGAFTFFAAFSALSGVWTWFFVPETAGKKLEEMDVVWGDMRGREDRERMEVVLRRLMREEGEGKVEVKGV</sequence>
<dbReference type="PRINTS" id="PR00171">
    <property type="entry name" value="SUGRTRNSPORT"/>
</dbReference>
<dbReference type="InterPro" id="IPR036259">
    <property type="entry name" value="MFS_trans_sf"/>
</dbReference>
<feature type="transmembrane region" description="Helical" evidence="8">
    <location>
        <begin position="83"/>
        <end position="104"/>
    </location>
</feature>
<feature type="transmembrane region" description="Helical" evidence="8">
    <location>
        <begin position="151"/>
        <end position="170"/>
    </location>
</feature>
<feature type="transmembrane region" description="Helical" evidence="8">
    <location>
        <begin position="116"/>
        <end position="136"/>
    </location>
</feature>
<feature type="transmembrane region" description="Helical" evidence="8">
    <location>
        <begin position="32"/>
        <end position="50"/>
    </location>
</feature>
<dbReference type="STRING" id="341454.A0A4S2MKP9"/>
<keyword evidence="11" id="KW-1185">Reference proteome</keyword>
<dbReference type="InterPro" id="IPR003663">
    <property type="entry name" value="Sugar/inositol_transpt"/>
</dbReference>
<feature type="transmembrane region" description="Helical" evidence="8">
    <location>
        <begin position="411"/>
        <end position="432"/>
    </location>
</feature>
<evidence type="ECO:0000256" key="1">
    <source>
        <dbReference type="ARBA" id="ARBA00004141"/>
    </source>
</evidence>
<dbReference type="SUPFAM" id="SSF103473">
    <property type="entry name" value="MFS general substrate transporter"/>
    <property type="match status" value="1"/>
</dbReference>
<dbReference type="AlphaFoldDB" id="A0A4S2MKP9"/>
<feature type="transmembrane region" description="Helical" evidence="8">
    <location>
        <begin position="345"/>
        <end position="363"/>
    </location>
</feature>
<dbReference type="Gene3D" id="1.20.1250.20">
    <property type="entry name" value="MFS general substrate transporter like domains"/>
    <property type="match status" value="1"/>
</dbReference>
<feature type="transmembrane region" description="Helical" evidence="8">
    <location>
        <begin position="320"/>
        <end position="339"/>
    </location>
</feature>
<dbReference type="InterPro" id="IPR005828">
    <property type="entry name" value="MFS_sugar_transport-like"/>
</dbReference>
<dbReference type="PANTHER" id="PTHR48022:SF14">
    <property type="entry name" value="MAJOR FACILITATOR SUPERFAMILY (MFS) PROFILE DOMAIN-CONTAINING PROTEIN-RELATED"/>
    <property type="match status" value="1"/>
</dbReference>
<evidence type="ECO:0000256" key="2">
    <source>
        <dbReference type="ARBA" id="ARBA00010992"/>
    </source>
</evidence>
<keyword evidence="6 8" id="KW-0472">Membrane</keyword>
<name>A0A4S2MKP9_9PEZI</name>
<dbReference type="InterPro" id="IPR005829">
    <property type="entry name" value="Sugar_transporter_CS"/>
</dbReference>
<dbReference type="Pfam" id="PF00083">
    <property type="entry name" value="Sugar_tr"/>
    <property type="match status" value="1"/>
</dbReference>
<dbReference type="FunFam" id="1.20.1250.20:FF:000026">
    <property type="entry name" value="MFS quinate transporter QutD"/>
    <property type="match status" value="1"/>
</dbReference>
<evidence type="ECO:0000256" key="8">
    <source>
        <dbReference type="SAM" id="Phobius"/>
    </source>
</evidence>
<keyword evidence="5 8" id="KW-1133">Transmembrane helix</keyword>
<evidence type="ECO:0000259" key="9">
    <source>
        <dbReference type="PROSITE" id="PS50850"/>
    </source>
</evidence>
<dbReference type="PROSITE" id="PS00216">
    <property type="entry name" value="SUGAR_TRANSPORT_1"/>
    <property type="match status" value="1"/>
</dbReference>
<dbReference type="NCBIfam" id="TIGR00879">
    <property type="entry name" value="SP"/>
    <property type="match status" value="1"/>
</dbReference>
<feature type="transmembrane region" description="Helical" evidence="8">
    <location>
        <begin position="295"/>
        <end position="313"/>
    </location>
</feature>
<evidence type="ECO:0000256" key="6">
    <source>
        <dbReference type="ARBA" id="ARBA00023136"/>
    </source>
</evidence>